<dbReference type="AlphaFoldDB" id="A0A3N6X7V2"/>
<feature type="region of interest" description="Disordered" evidence="1">
    <location>
        <begin position="238"/>
        <end position="280"/>
    </location>
</feature>
<keyword evidence="2" id="KW-0732">Signal</keyword>
<proteinExistence type="predicted"/>
<accession>A0A3N6X7V2</accession>
<reference evidence="3 4" key="1">
    <citation type="submission" date="2018-11" db="EMBL/GenBank/DDBJ databases">
        <authorList>
            <person name="Li F."/>
        </authorList>
    </citation>
    <scope>NUCLEOTIDE SEQUENCE [LARGE SCALE GENOMIC DNA]</scope>
    <source>
        <strain evidence="3 4">YS17T</strain>
    </source>
</reference>
<organism evidence="3 4">
    <name type="scientific">Aeromicrobium camelliae</name>
    <dbReference type="NCBI Taxonomy" id="1538144"/>
    <lineage>
        <taxon>Bacteria</taxon>
        <taxon>Bacillati</taxon>
        <taxon>Actinomycetota</taxon>
        <taxon>Actinomycetes</taxon>
        <taxon>Propionibacteriales</taxon>
        <taxon>Nocardioidaceae</taxon>
        <taxon>Aeromicrobium</taxon>
    </lineage>
</organism>
<dbReference type="OrthoDB" id="3747261at2"/>
<evidence type="ECO:0000256" key="2">
    <source>
        <dbReference type="SAM" id="SignalP"/>
    </source>
</evidence>
<protein>
    <submittedName>
        <fullName evidence="3">Uncharacterized protein</fullName>
    </submittedName>
</protein>
<keyword evidence="4" id="KW-1185">Reference proteome</keyword>
<dbReference type="Proteomes" id="UP000275225">
    <property type="component" value="Unassembled WGS sequence"/>
</dbReference>
<evidence type="ECO:0000256" key="1">
    <source>
        <dbReference type="SAM" id="MobiDB-lite"/>
    </source>
</evidence>
<comment type="caution">
    <text evidence="3">The sequence shown here is derived from an EMBL/GenBank/DDBJ whole genome shotgun (WGS) entry which is preliminary data.</text>
</comment>
<name>A0A3N6X7V2_9ACTN</name>
<dbReference type="RefSeq" id="WP_124235563.1">
    <property type="nucleotide sequence ID" value="NZ_JBHUFI010000006.1"/>
</dbReference>
<feature type="chain" id="PRO_5018166725" evidence="2">
    <location>
        <begin position="24"/>
        <end position="280"/>
    </location>
</feature>
<feature type="compositionally biased region" description="Gly residues" evidence="1">
    <location>
        <begin position="242"/>
        <end position="252"/>
    </location>
</feature>
<evidence type="ECO:0000313" key="4">
    <source>
        <dbReference type="Proteomes" id="UP000275225"/>
    </source>
</evidence>
<sequence length="280" mass="28149">MSRRSKAGALTAGLALVATPAVAAPGDPATLTVENSTFTAGSWGDGVDFVVTDIPAEATGVTVMLDSKGPNGGGLIAEPVEGVPAEDGTFSGNILPTQSSPVAPDASGFPRYTVSAFYTYQDANGDTQNVDAEPVNLTILPGLSVTGPAEATVAELAAGVELQFAGFQPDEQITGLIERYNPDTNAWEEIGDFSALLGPDGSGEGVLTITGASVGDTFRVSATGEDGTVYHFVNTVAEAGEQPGGEQPGGETPGAEQPGGETPAATPQAPRAPERVDTGA</sequence>
<dbReference type="EMBL" id="RQJX01000002">
    <property type="protein sequence ID" value="RQN09708.1"/>
    <property type="molecule type" value="Genomic_DNA"/>
</dbReference>
<feature type="compositionally biased region" description="Low complexity" evidence="1">
    <location>
        <begin position="253"/>
        <end position="271"/>
    </location>
</feature>
<gene>
    <name evidence="3" type="ORF">EHW97_02375</name>
</gene>
<evidence type="ECO:0000313" key="3">
    <source>
        <dbReference type="EMBL" id="RQN09708.1"/>
    </source>
</evidence>
<feature type="signal peptide" evidence="2">
    <location>
        <begin position="1"/>
        <end position="23"/>
    </location>
</feature>